<protein>
    <recommendedName>
        <fullName evidence="1">DUF6598 domain-containing protein</fullName>
    </recommendedName>
</protein>
<name>A0A9N9YQR9_9HYPO</name>
<dbReference type="AlphaFoldDB" id="A0A9N9YQR9"/>
<evidence type="ECO:0000259" key="1">
    <source>
        <dbReference type="Pfam" id="PF20241"/>
    </source>
</evidence>
<evidence type="ECO:0000313" key="2">
    <source>
        <dbReference type="EMBL" id="CAH0027207.1"/>
    </source>
</evidence>
<organism evidence="2 3">
    <name type="scientific">Clonostachys rhizophaga</name>
    <dbReference type="NCBI Taxonomy" id="160324"/>
    <lineage>
        <taxon>Eukaryota</taxon>
        <taxon>Fungi</taxon>
        <taxon>Dikarya</taxon>
        <taxon>Ascomycota</taxon>
        <taxon>Pezizomycotina</taxon>
        <taxon>Sordariomycetes</taxon>
        <taxon>Hypocreomycetidae</taxon>
        <taxon>Hypocreales</taxon>
        <taxon>Bionectriaceae</taxon>
        <taxon>Clonostachys</taxon>
    </lineage>
</organism>
<dbReference type="PANTHER" id="PTHR33453:SF38">
    <property type="entry name" value="DUF6598 DOMAIN-CONTAINING PROTEIN"/>
    <property type="match status" value="1"/>
</dbReference>
<dbReference type="Gene3D" id="3.40.420.10">
    <property type="entry name" value="Ricin (A subunit), domain 1"/>
    <property type="match status" value="1"/>
</dbReference>
<dbReference type="GO" id="GO:0030598">
    <property type="term" value="F:rRNA N-glycosylase activity"/>
    <property type="evidence" value="ECO:0007669"/>
    <property type="project" value="InterPro"/>
</dbReference>
<accession>A0A9N9YQR9</accession>
<evidence type="ECO:0000313" key="3">
    <source>
        <dbReference type="Proteomes" id="UP000696573"/>
    </source>
</evidence>
<dbReference type="InterPro" id="IPR017989">
    <property type="entry name" value="Ribosome_inactivat_1/2"/>
</dbReference>
<dbReference type="EMBL" id="CABFNQ020000726">
    <property type="protein sequence ID" value="CAH0027207.1"/>
    <property type="molecule type" value="Genomic_DNA"/>
</dbReference>
<reference evidence="2" key="1">
    <citation type="submission" date="2021-10" db="EMBL/GenBank/DDBJ databases">
        <authorList>
            <person name="Piombo E."/>
        </authorList>
    </citation>
    <scope>NUCLEOTIDE SEQUENCE</scope>
</reference>
<proteinExistence type="predicted"/>
<comment type="caution">
    <text evidence="2">The sequence shown here is derived from an EMBL/GenBank/DDBJ whole genome shotgun (WGS) entry which is preliminary data.</text>
</comment>
<gene>
    <name evidence="2" type="ORF">CRHIZ90672A_00003736</name>
</gene>
<dbReference type="InterPro" id="IPR001574">
    <property type="entry name" value="Ribosome_inactivat_prot"/>
</dbReference>
<dbReference type="Proteomes" id="UP000696573">
    <property type="component" value="Unassembled WGS sequence"/>
</dbReference>
<dbReference type="PRINTS" id="PR00396">
    <property type="entry name" value="SHIGARICIN"/>
</dbReference>
<dbReference type="Pfam" id="PF00161">
    <property type="entry name" value="RIP"/>
    <property type="match status" value="1"/>
</dbReference>
<dbReference type="InterPro" id="IPR036041">
    <property type="entry name" value="Ribosome-inact_prot_sf"/>
</dbReference>
<keyword evidence="3" id="KW-1185">Reference proteome</keyword>
<dbReference type="OrthoDB" id="4927890at2759"/>
<dbReference type="SUPFAM" id="SSF56371">
    <property type="entry name" value="Ribosome inactivating proteins (RIP)"/>
    <property type="match status" value="1"/>
</dbReference>
<dbReference type="PANTHER" id="PTHR33453">
    <property type="match status" value="1"/>
</dbReference>
<sequence>MAVTEQDPRKNFLASIPPPGIYSHVRWHSSATANSTLLRLRAMSFSIDLDDGEEQYIEQIQSLRRQLAQGEYIESVGTLAPQVPTGGPLSFFDVNLSGSVGGSHYRVTLRFRSDNLYLVGWRRPDTNVWYELGHEGGGAAIIRDRGVETQLLTLMENYVDLTRAAGWELDDVPLSVQRIGEALRTLATTEMTGGTNLEPVARAVITMAFTIAESSRLRSISGLIHRAWWSESAPGPHYASQVRSWARLSNAVQRTRNEGHTWDFEGDSTNIWSFVDAIRALGIMHLVSTARPHRSVRSVADEANSSQMATSNTTAWAQGQPLLEIFHVRIENIDSEDPGQLYGTVRVVDSIGTASIWARAQHDYISIKPGDFVLLEGPDRALTAADELSIQLDLWDYDSLSPDDAIAQGTVQFNPFDYYTQYDSTQNRQVNGEYGSVDVSYVAMSDALYAQVTVVLINGDDEDPANVYGDIYTNNGYGHSQLFQKGRKEYVNVPPLSRIPLVRSIVAVPTDGSLVITANLWDYDSLSPDDEIAAGKASFDPLYRKSENKQINGAYGKVDVQVTWL</sequence>
<dbReference type="InterPro" id="IPR016138">
    <property type="entry name" value="Ribosome_inactivat_prot_sub1"/>
</dbReference>
<feature type="domain" description="DUF6598" evidence="1">
    <location>
        <begin position="322"/>
        <end position="562"/>
    </location>
</feature>
<dbReference type="Pfam" id="PF20241">
    <property type="entry name" value="DUF6598"/>
    <property type="match status" value="1"/>
</dbReference>
<dbReference type="InterPro" id="IPR046533">
    <property type="entry name" value="DUF6598"/>
</dbReference>
<dbReference type="GO" id="GO:0017148">
    <property type="term" value="P:negative regulation of translation"/>
    <property type="evidence" value="ECO:0007669"/>
    <property type="project" value="InterPro"/>
</dbReference>